<keyword evidence="4" id="KW-1185">Reference proteome</keyword>
<dbReference type="EMBL" id="FPJG01000001">
    <property type="protein sequence ID" value="SFW12110.1"/>
    <property type="molecule type" value="Genomic_DNA"/>
</dbReference>
<reference evidence="4" key="2">
    <citation type="submission" date="2016-11" db="EMBL/GenBank/DDBJ databases">
        <authorList>
            <person name="Varghese N."/>
            <person name="Submissions S."/>
        </authorList>
    </citation>
    <scope>NUCLEOTIDE SEQUENCE [LARGE SCALE GENOMIC DNA]</scope>
    <source>
        <strain evidence="4">DSM 44671</strain>
    </source>
</reference>
<reference evidence="2" key="1">
    <citation type="submission" date="2016-11" db="EMBL/GenBank/DDBJ databases">
        <authorList>
            <person name="Jaros S."/>
            <person name="Januszkiewicz K."/>
            <person name="Wedrychowicz H."/>
        </authorList>
    </citation>
    <scope>NUCLEOTIDE SEQUENCE [LARGE SCALE GENOMIC DNA]</scope>
    <source>
        <strain evidence="2">DSM 44671</strain>
    </source>
</reference>
<proteinExistence type="predicted"/>
<evidence type="ECO:0000313" key="2">
    <source>
        <dbReference type="EMBL" id="SFW11425.1"/>
    </source>
</evidence>
<dbReference type="EMBL" id="FPJG01000001">
    <property type="protein sequence ID" value="SFW11425.1"/>
    <property type="molecule type" value="Genomic_DNA"/>
</dbReference>
<dbReference type="Proteomes" id="UP000182740">
    <property type="component" value="Unassembled WGS sequence"/>
</dbReference>
<dbReference type="AlphaFoldDB" id="A0A1K1LKL0"/>
<evidence type="ECO:0000313" key="4">
    <source>
        <dbReference type="Proteomes" id="UP000182740"/>
    </source>
</evidence>
<accession>A0A1K1LKL0</accession>
<name>A0A1K1LKL0_9PSEU</name>
<evidence type="ECO:0000256" key="1">
    <source>
        <dbReference type="SAM" id="MobiDB-lite"/>
    </source>
</evidence>
<protein>
    <submittedName>
        <fullName evidence="2">Uncharacterized protein</fullName>
    </submittedName>
</protein>
<sequence>MCQPYADAMMLTEPEPDDTAPWTDATRARLAVSLAARELADSLIGWVPIPPAELTITGGQHRPLPDRTSIDDADRLRSRVEDFVELVAVYEMVSGATWEMLGDDLGISRQSAHRRYAEALDRFKGALLEAEDGVEGSFRLPEGADNPEYWGPRLDKWYRERRRPSDPAQQDDPVSGGMTRLHPHIELMRLQRRRSRLLGEYLVPPAEKILPIAERELVLWKQLGEAGHDVADAIERLQRQIAELRATTVADAGADS</sequence>
<evidence type="ECO:0000313" key="3">
    <source>
        <dbReference type="EMBL" id="SFW12110.1"/>
    </source>
</evidence>
<dbReference type="STRING" id="546364.SAMN04489730_0014"/>
<gene>
    <name evidence="2" type="ORF">SAMN04489730_0014</name>
    <name evidence="3" type="ORF">SAMN04489730_0089</name>
</gene>
<feature type="region of interest" description="Disordered" evidence="1">
    <location>
        <begin position="161"/>
        <end position="180"/>
    </location>
</feature>
<organism evidence="2 4">
    <name type="scientific">Amycolatopsis australiensis</name>
    <dbReference type="NCBI Taxonomy" id="546364"/>
    <lineage>
        <taxon>Bacteria</taxon>
        <taxon>Bacillati</taxon>
        <taxon>Actinomycetota</taxon>
        <taxon>Actinomycetes</taxon>
        <taxon>Pseudonocardiales</taxon>
        <taxon>Pseudonocardiaceae</taxon>
        <taxon>Amycolatopsis</taxon>
    </lineage>
</organism>